<sequence>MGRLSVLLAWNAGDPPSPFEMRRNDRIFETWQGNRNPFIDHPEWAEAVFG</sequence>
<comment type="caution">
    <text evidence="3">The sequence shown here is derived from an EMBL/GenBank/DDBJ whole genome shotgun (WGS) entry which is preliminary data.</text>
</comment>
<keyword evidence="3" id="KW-0255">Endonuclease</keyword>
<dbReference type="InterPro" id="IPR007346">
    <property type="entry name" value="Endonuclease-I"/>
</dbReference>
<proteinExistence type="predicted"/>
<dbReference type="SUPFAM" id="SSF54060">
    <property type="entry name" value="His-Me finger endonucleases"/>
    <property type="match status" value="1"/>
</dbReference>
<accession>A0A927K4K0</accession>
<protein>
    <submittedName>
        <fullName evidence="3">Endonuclease</fullName>
    </submittedName>
</protein>
<keyword evidence="2" id="KW-0378">Hydrolase</keyword>
<dbReference type="PANTHER" id="PTHR33607:SF2">
    <property type="entry name" value="ENDONUCLEASE-1"/>
    <property type="match status" value="1"/>
</dbReference>
<evidence type="ECO:0000313" key="4">
    <source>
        <dbReference type="Proteomes" id="UP000616839"/>
    </source>
</evidence>
<name>A0A927K4K0_9ACTN</name>
<dbReference type="InterPro" id="IPR044925">
    <property type="entry name" value="His-Me_finger_sf"/>
</dbReference>
<dbReference type="Proteomes" id="UP000616839">
    <property type="component" value="Unassembled WGS sequence"/>
</dbReference>
<keyword evidence="1" id="KW-0540">Nuclease</keyword>
<evidence type="ECO:0000256" key="2">
    <source>
        <dbReference type="ARBA" id="ARBA00022801"/>
    </source>
</evidence>
<keyword evidence="4" id="KW-1185">Reference proteome</keyword>
<dbReference type="GO" id="GO:0016787">
    <property type="term" value="F:hydrolase activity"/>
    <property type="evidence" value="ECO:0007669"/>
    <property type="project" value="UniProtKB-KW"/>
</dbReference>
<organism evidence="3 4">
    <name type="scientific">Nocardioides donggukensis</name>
    <dbReference type="NCBI Taxonomy" id="2774019"/>
    <lineage>
        <taxon>Bacteria</taxon>
        <taxon>Bacillati</taxon>
        <taxon>Actinomycetota</taxon>
        <taxon>Actinomycetes</taxon>
        <taxon>Propionibacteriales</taxon>
        <taxon>Nocardioidaceae</taxon>
        <taxon>Nocardioides</taxon>
    </lineage>
</organism>
<dbReference type="Pfam" id="PF04231">
    <property type="entry name" value="Endonuclease_1"/>
    <property type="match status" value="1"/>
</dbReference>
<evidence type="ECO:0000313" key="3">
    <source>
        <dbReference type="EMBL" id="MBD8870582.1"/>
    </source>
</evidence>
<dbReference type="EMBL" id="JACYXZ010000003">
    <property type="protein sequence ID" value="MBD8870582.1"/>
    <property type="molecule type" value="Genomic_DNA"/>
</dbReference>
<gene>
    <name evidence="3" type="ORF">IE331_13180</name>
</gene>
<dbReference type="PANTHER" id="PTHR33607">
    <property type="entry name" value="ENDONUCLEASE-1"/>
    <property type="match status" value="1"/>
</dbReference>
<dbReference type="GO" id="GO:0004519">
    <property type="term" value="F:endonuclease activity"/>
    <property type="evidence" value="ECO:0007669"/>
    <property type="project" value="UniProtKB-KW"/>
</dbReference>
<reference evidence="3" key="1">
    <citation type="submission" date="2020-09" db="EMBL/GenBank/DDBJ databases">
        <title>Nocardioides sp. strain MJB4 16S ribosomal RNA gene Genome sequencing and assembly.</title>
        <authorList>
            <person name="Kim I."/>
        </authorList>
    </citation>
    <scope>NUCLEOTIDE SEQUENCE</scope>
    <source>
        <strain evidence="3">MJB4</strain>
    </source>
</reference>
<dbReference type="AlphaFoldDB" id="A0A927K4K0"/>
<evidence type="ECO:0000256" key="1">
    <source>
        <dbReference type="ARBA" id="ARBA00022722"/>
    </source>
</evidence>